<reference evidence="3 5" key="1">
    <citation type="journal article" date="2016" name="PLoS ONE">
        <title>Sequence Assembly of Yarrowia lipolytica Strain W29/CLIB89 Shows Transposable Element Diversity.</title>
        <authorList>
            <person name="Magnan C."/>
            <person name="Yu J."/>
            <person name="Chang I."/>
            <person name="Jahn E."/>
            <person name="Kanomata Y."/>
            <person name="Wu J."/>
            <person name="Zeller M."/>
            <person name="Oakes M."/>
            <person name="Baldi P."/>
            <person name="Sandmeyer S."/>
        </authorList>
    </citation>
    <scope>NUCLEOTIDE SEQUENCE [LARGE SCALE GENOMIC DNA]</scope>
    <source>
        <strain evidence="3">CLIB89</strain>
        <strain evidence="5">CLIB89(W29)</strain>
    </source>
</reference>
<dbReference type="EMBL" id="KZ859038">
    <property type="protein sequence ID" value="RDW24343.1"/>
    <property type="molecule type" value="Genomic_DNA"/>
</dbReference>
<dbReference type="GeneID" id="2906980"/>
<dbReference type="PROSITE" id="PS00665">
    <property type="entry name" value="DHDPS_1"/>
    <property type="match status" value="1"/>
</dbReference>
<name>A0A1D8N8Z4_YARLL</name>
<evidence type="ECO:0000313" key="6">
    <source>
        <dbReference type="Proteomes" id="UP000256601"/>
    </source>
</evidence>
<protein>
    <submittedName>
        <fullName evidence="3">Uncharacterized protein</fullName>
    </submittedName>
</protein>
<dbReference type="SMART" id="SM01130">
    <property type="entry name" value="DHDPS"/>
    <property type="match status" value="1"/>
</dbReference>
<evidence type="ECO:0000313" key="3">
    <source>
        <dbReference type="EMBL" id="AOW02105.1"/>
    </source>
</evidence>
<dbReference type="KEGG" id="yli:2906980"/>
<dbReference type="Pfam" id="PF00701">
    <property type="entry name" value="DHDPS"/>
    <property type="match status" value="1"/>
</dbReference>
<dbReference type="InterPro" id="IPR013785">
    <property type="entry name" value="Aldolase_TIM"/>
</dbReference>
<dbReference type="PRINTS" id="PR00146">
    <property type="entry name" value="DHPICSNTHASE"/>
</dbReference>
<dbReference type="Proteomes" id="UP000182444">
    <property type="component" value="Chromosome 1B"/>
</dbReference>
<dbReference type="EMBL" id="CP017554">
    <property type="protein sequence ID" value="AOW02105.1"/>
    <property type="molecule type" value="Genomic_DNA"/>
</dbReference>
<dbReference type="CDD" id="cd00408">
    <property type="entry name" value="DHDPS-like"/>
    <property type="match status" value="1"/>
</dbReference>
<dbReference type="OMA" id="QEGIIQW"/>
<dbReference type="SUPFAM" id="SSF51569">
    <property type="entry name" value="Aldolase"/>
    <property type="match status" value="1"/>
</dbReference>
<dbReference type="Gene3D" id="3.20.20.70">
    <property type="entry name" value="Aldolase class I"/>
    <property type="match status" value="1"/>
</dbReference>
<dbReference type="eggNOG" id="ENOG502RFPT">
    <property type="taxonomic scope" value="Eukaryota"/>
</dbReference>
<accession>A0A1D8N8Z4</accession>
<dbReference type="InterPro" id="IPR020624">
    <property type="entry name" value="Schiff_base-form_aldolases_CS"/>
</dbReference>
<evidence type="ECO:0000256" key="1">
    <source>
        <dbReference type="ARBA" id="ARBA00023239"/>
    </source>
</evidence>
<reference evidence="4 6" key="2">
    <citation type="submission" date="2018-07" db="EMBL/GenBank/DDBJ databases">
        <title>Draft Genome Assemblies for Five Robust Yarrowia lipolytica Strains Exhibiting High Lipid Production and Pentose Sugar Utilization and Sugar Alcohol Secretion from Undetoxified Lignocellulosic Biomass Hydrolysates.</title>
        <authorList>
            <consortium name="DOE Joint Genome Institute"/>
            <person name="Walker C."/>
            <person name="Ryu S."/>
            <person name="Na H."/>
            <person name="Zane M."/>
            <person name="LaButti K."/>
            <person name="Lipzen A."/>
            <person name="Haridas S."/>
            <person name="Barry K."/>
            <person name="Grigoriev I.V."/>
            <person name="Quarterman J."/>
            <person name="Slininger P."/>
            <person name="Dien B."/>
            <person name="Trinh C.T."/>
        </authorList>
    </citation>
    <scope>NUCLEOTIDE SEQUENCE [LARGE SCALE GENOMIC DNA]</scope>
    <source>
        <strain evidence="4 6">YB392</strain>
    </source>
</reference>
<evidence type="ECO:0000313" key="4">
    <source>
        <dbReference type="EMBL" id="RDW24343.1"/>
    </source>
</evidence>
<dbReference type="VEuPathDB" id="FungiDB:YALI1_B30024g"/>
<proteinExistence type="predicted"/>
<evidence type="ECO:0000256" key="2">
    <source>
        <dbReference type="ARBA" id="ARBA00023270"/>
    </source>
</evidence>
<dbReference type="GO" id="GO:0008840">
    <property type="term" value="F:4-hydroxy-tetrahydrodipicolinate synthase activity"/>
    <property type="evidence" value="ECO:0007669"/>
    <property type="project" value="TreeGrafter"/>
</dbReference>
<dbReference type="VEuPathDB" id="FungiDB:YALI0_B23100g"/>
<keyword evidence="2" id="KW-0704">Schiff base</keyword>
<dbReference type="RefSeq" id="XP_501251.1">
    <property type="nucleotide sequence ID" value="XM_501251.1"/>
</dbReference>
<dbReference type="AlphaFoldDB" id="A0A1D8N8Z4"/>
<dbReference type="Proteomes" id="UP000256601">
    <property type="component" value="Unassembled WGS sequence"/>
</dbReference>
<sequence length="318" mass="34511">MPIPHGVYTPVVTFFQDKAAGYALDLDTQAKHANFLADSGLTGVVLLGSTGEAVNLTQKERVSLVRSTTKAVRDAGHKDFTIVVGVAQQNWSEAIDEVNLQAEAGAQYAMVLAPNYFAGTQLTQEGIIEWYTAVADAAKIPIILYYYPGVSNNLKIDHSTFNTLAQHKNVVGTKLSHSECSWHGLLALDPENVKNDFSVLTGLGQMLLPCMTVGVIGAIDAVSGAFPKTLKRLYDLSVLVRDGKGTPEIVKEAAHVQYVVSWAAEIVDVFGPLGTKELTRRATGFGRENGSRPPMSGKVDWTDWEKVYKDISDLEKSL</sequence>
<evidence type="ECO:0000313" key="5">
    <source>
        <dbReference type="Proteomes" id="UP000182444"/>
    </source>
</evidence>
<dbReference type="OrthoDB" id="191315at2759"/>
<gene>
    <name evidence="4" type="ORF">B0I71DRAFT_134446</name>
    <name evidence="3" type="ORF">YALI1_B30024g</name>
</gene>
<organism evidence="3 5">
    <name type="scientific">Yarrowia lipolytica</name>
    <name type="common">Candida lipolytica</name>
    <dbReference type="NCBI Taxonomy" id="4952"/>
    <lineage>
        <taxon>Eukaryota</taxon>
        <taxon>Fungi</taxon>
        <taxon>Dikarya</taxon>
        <taxon>Ascomycota</taxon>
        <taxon>Saccharomycotina</taxon>
        <taxon>Dipodascomycetes</taxon>
        <taxon>Dipodascales</taxon>
        <taxon>Dipodascales incertae sedis</taxon>
        <taxon>Yarrowia</taxon>
    </lineage>
</organism>
<dbReference type="InterPro" id="IPR002220">
    <property type="entry name" value="DapA-like"/>
</dbReference>
<keyword evidence="1" id="KW-0456">Lyase</keyword>
<dbReference type="PANTHER" id="PTHR12128:SF68">
    <property type="entry name" value="DIHYDRODIPICOLINATE SYNTHETASE"/>
    <property type="match status" value="1"/>
</dbReference>
<dbReference type="PANTHER" id="PTHR12128">
    <property type="entry name" value="DIHYDRODIPICOLINATE SYNTHASE"/>
    <property type="match status" value="1"/>
</dbReference>